<sequence>PSPTAALPLVGAAAPHTLAGVRAPRRLVRRYGTEAPAVQALASREPRLAERVLPGHPVTGAELVWALRHEGALDEADLLDRRTRVGLVPEDRAAALGAVRDLVGEVTADPR</sequence>
<dbReference type="EMBL" id="JAPWHU010000478">
    <property type="protein sequence ID" value="MCZ4638127.1"/>
    <property type="molecule type" value="Genomic_DNA"/>
</dbReference>
<evidence type="ECO:0000313" key="3">
    <source>
        <dbReference type="Proteomes" id="UP001301132"/>
    </source>
</evidence>
<dbReference type="InterPro" id="IPR038299">
    <property type="entry name" value="DAO_C_sf"/>
</dbReference>
<dbReference type="Proteomes" id="UP001301132">
    <property type="component" value="Unassembled WGS sequence"/>
</dbReference>
<dbReference type="RefSeq" id="WP_331572940.1">
    <property type="nucleotide sequence ID" value="NZ_JAPWHU010000478.1"/>
</dbReference>
<proteinExistence type="predicted"/>
<dbReference type="InterPro" id="IPR031656">
    <property type="entry name" value="DAO_C"/>
</dbReference>
<feature type="domain" description="Alpha-glycerophosphate oxidase C-terminal" evidence="1">
    <location>
        <begin position="4"/>
        <end position="105"/>
    </location>
</feature>
<reference evidence="2 3" key="1">
    <citation type="submission" date="2022-12" db="EMBL/GenBank/DDBJ databases">
        <authorList>
            <person name="Abashina T."/>
            <person name="Solyanikova I."/>
            <person name="Delegan Y."/>
        </authorList>
    </citation>
    <scope>NUCLEOTIDE SEQUENCE [LARGE SCALE GENOMIC DNA]</scope>
    <source>
        <strain evidence="2 3">IPS92ro</strain>
    </source>
</reference>
<evidence type="ECO:0000259" key="1">
    <source>
        <dbReference type="Pfam" id="PF16901"/>
    </source>
</evidence>
<evidence type="ECO:0000313" key="2">
    <source>
        <dbReference type="EMBL" id="MCZ4638127.1"/>
    </source>
</evidence>
<organism evidence="2 3">
    <name type="scientific">Streptomyces rubrogriseus</name>
    <dbReference type="NCBI Taxonomy" id="194673"/>
    <lineage>
        <taxon>Bacteria</taxon>
        <taxon>Bacillati</taxon>
        <taxon>Actinomycetota</taxon>
        <taxon>Actinomycetes</taxon>
        <taxon>Kitasatosporales</taxon>
        <taxon>Streptomycetaceae</taxon>
        <taxon>Streptomyces</taxon>
        <taxon>Streptomyces violaceoruber group</taxon>
    </lineage>
</organism>
<gene>
    <name evidence="2" type="ORF">O3S69_29230</name>
</gene>
<dbReference type="Pfam" id="PF16901">
    <property type="entry name" value="DAO_C"/>
    <property type="match status" value="1"/>
</dbReference>
<comment type="caution">
    <text evidence="2">The sequence shown here is derived from an EMBL/GenBank/DDBJ whole genome shotgun (WGS) entry which is preliminary data.</text>
</comment>
<keyword evidence="3" id="KW-1185">Reference proteome</keyword>
<accession>A0ABT4PAH7</accession>
<protein>
    <submittedName>
        <fullName evidence="2">Glycerol-3-phosphate dehydrogenase</fullName>
    </submittedName>
</protein>
<feature type="non-terminal residue" evidence="2">
    <location>
        <position position="1"/>
    </location>
</feature>
<name>A0ABT4PAH7_9ACTN</name>
<dbReference type="Gene3D" id="1.10.8.870">
    <property type="entry name" value="Alpha-glycerophosphate oxidase, cap domain"/>
    <property type="match status" value="1"/>
</dbReference>